<dbReference type="FunFam" id="3.40.50.12230:FF:000001">
    <property type="entry name" value="Methionyl-tRNA formyltransferase"/>
    <property type="match status" value="1"/>
</dbReference>
<comment type="function">
    <text evidence="5">Attaches a formyl group to the free amino group of methionyl-tRNA(fMet). The formyl group appears to play a dual role in the initiator identity of N-formylmethionyl-tRNA by promoting its recognition by IF2 and preventing the misappropriation of this tRNA by the elongation apparatus.</text>
</comment>
<dbReference type="InterPro" id="IPR011034">
    <property type="entry name" value="Formyl_transferase-like_C_sf"/>
</dbReference>
<keyword evidence="4 5" id="KW-0648">Protein biosynthesis</keyword>
<dbReference type="NCBIfam" id="TIGR00460">
    <property type="entry name" value="fmt"/>
    <property type="match status" value="1"/>
</dbReference>
<feature type="domain" description="Formyl transferase N-terminal" evidence="6">
    <location>
        <begin position="13"/>
        <end position="191"/>
    </location>
</feature>
<feature type="domain" description="Formyl transferase C-terminal" evidence="7">
    <location>
        <begin position="214"/>
        <end position="312"/>
    </location>
</feature>
<dbReference type="EMBL" id="JAACAK010000083">
    <property type="protein sequence ID" value="NIR75520.1"/>
    <property type="molecule type" value="Genomic_DNA"/>
</dbReference>
<dbReference type="InterPro" id="IPR001555">
    <property type="entry name" value="GART_AS"/>
</dbReference>
<dbReference type="PANTHER" id="PTHR11138:SF5">
    <property type="entry name" value="METHIONYL-TRNA FORMYLTRANSFERASE, MITOCHONDRIAL"/>
    <property type="match status" value="1"/>
</dbReference>
<organism evidence="8 9">
    <name type="scientific">Candidatus Kutchimonas denitrificans</name>
    <dbReference type="NCBI Taxonomy" id="3056748"/>
    <lineage>
        <taxon>Bacteria</taxon>
        <taxon>Pseudomonadati</taxon>
        <taxon>Gemmatimonadota</taxon>
        <taxon>Gemmatimonadia</taxon>
        <taxon>Candidatus Palauibacterales</taxon>
        <taxon>Candidatus Palauibacteraceae</taxon>
        <taxon>Candidatus Kutchimonas</taxon>
    </lineage>
</organism>
<dbReference type="InterPro" id="IPR041711">
    <property type="entry name" value="Met-tRNA-FMT_N"/>
</dbReference>
<evidence type="ECO:0000256" key="4">
    <source>
        <dbReference type="ARBA" id="ARBA00022917"/>
    </source>
</evidence>
<dbReference type="Pfam" id="PF00551">
    <property type="entry name" value="Formyl_trans_N"/>
    <property type="match status" value="1"/>
</dbReference>
<dbReference type="CDD" id="cd08646">
    <property type="entry name" value="FMT_core_Met-tRNA-FMT_N"/>
    <property type="match status" value="1"/>
</dbReference>
<dbReference type="CDD" id="cd08704">
    <property type="entry name" value="Met_tRNA_FMT_C"/>
    <property type="match status" value="1"/>
</dbReference>
<keyword evidence="3 5" id="KW-0808">Transferase</keyword>
<gene>
    <name evidence="5" type="primary">fmt</name>
    <name evidence="8" type="ORF">GWO12_10505</name>
</gene>
<comment type="caution">
    <text evidence="8">The sequence shown here is derived from an EMBL/GenBank/DDBJ whole genome shotgun (WGS) entry which is preliminary data.</text>
</comment>
<accession>A0AAE4ZCU6</accession>
<evidence type="ECO:0000259" key="6">
    <source>
        <dbReference type="Pfam" id="PF00551"/>
    </source>
</evidence>
<evidence type="ECO:0000256" key="2">
    <source>
        <dbReference type="ARBA" id="ARBA00012261"/>
    </source>
</evidence>
<dbReference type="EC" id="2.1.2.9" evidence="2 5"/>
<dbReference type="PANTHER" id="PTHR11138">
    <property type="entry name" value="METHIONYL-TRNA FORMYLTRANSFERASE"/>
    <property type="match status" value="1"/>
</dbReference>
<dbReference type="Gene3D" id="3.40.50.12230">
    <property type="match status" value="1"/>
</dbReference>
<dbReference type="Pfam" id="PF02911">
    <property type="entry name" value="Formyl_trans_C"/>
    <property type="match status" value="1"/>
</dbReference>
<dbReference type="GO" id="GO:0004479">
    <property type="term" value="F:methionyl-tRNA formyltransferase activity"/>
    <property type="evidence" value="ECO:0007669"/>
    <property type="project" value="UniProtKB-UniRule"/>
</dbReference>
<protein>
    <recommendedName>
        <fullName evidence="2 5">Methionyl-tRNA formyltransferase</fullName>
        <ecNumber evidence="2 5">2.1.2.9</ecNumber>
    </recommendedName>
</protein>
<sequence>MEKAAAGGGDAVRIVFWGTPDFALTVLGALLEGGRDVVGVITQPDRPAGRGRKLQPPPVKSVAAEAGVPVLQPEKPHGEEFMREFAGLEPDVSVVAAYGQILKAEVLELPRLGSFNVHASLLPELRGAAPVNWAIIRGHTETGVTIMRMVEQLDAGPMVLKARTGIAANETAGSLMERLAELGAATLLEALELIETGRAVEEEQNEDEATYAPKLRSEDVRVDWGRPAEEIERWIRGADPVPAAWSELEGKRVRLFAPRVHDLDADAEPGVVVVADPNTGLHVATGSGTLCIDEVQPAGKRRMGTADWIRGRGVTGGQRFV</sequence>
<evidence type="ECO:0000313" key="8">
    <source>
        <dbReference type="EMBL" id="NIR75520.1"/>
    </source>
</evidence>
<dbReference type="InterPro" id="IPR005793">
    <property type="entry name" value="Formyl_trans_C"/>
</dbReference>
<evidence type="ECO:0000256" key="5">
    <source>
        <dbReference type="HAMAP-Rule" id="MF_00182"/>
    </source>
</evidence>
<proteinExistence type="inferred from homology"/>
<dbReference type="SUPFAM" id="SSF53328">
    <property type="entry name" value="Formyltransferase"/>
    <property type="match status" value="1"/>
</dbReference>
<feature type="binding site" evidence="5">
    <location>
        <begin position="120"/>
        <end position="123"/>
    </location>
    <ligand>
        <name>(6S)-5,6,7,8-tetrahydrofolate</name>
        <dbReference type="ChEBI" id="CHEBI:57453"/>
    </ligand>
</feature>
<comment type="catalytic activity">
    <reaction evidence="5">
        <text>L-methionyl-tRNA(fMet) + (6R)-10-formyltetrahydrofolate = N-formyl-L-methionyl-tRNA(fMet) + (6S)-5,6,7,8-tetrahydrofolate + H(+)</text>
        <dbReference type="Rhea" id="RHEA:24380"/>
        <dbReference type="Rhea" id="RHEA-COMP:9952"/>
        <dbReference type="Rhea" id="RHEA-COMP:9953"/>
        <dbReference type="ChEBI" id="CHEBI:15378"/>
        <dbReference type="ChEBI" id="CHEBI:57453"/>
        <dbReference type="ChEBI" id="CHEBI:78530"/>
        <dbReference type="ChEBI" id="CHEBI:78844"/>
        <dbReference type="ChEBI" id="CHEBI:195366"/>
        <dbReference type="EC" id="2.1.2.9"/>
    </reaction>
</comment>
<evidence type="ECO:0000256" key="3">
    <source>
        <dbReference type="ARBA" id="ARBA00022679"/>
    </source>
</evidence>
<comment type="similarity">
    <text evidence="1 5">Belongs to the Fmt family.</text>
</comment>
<dbReference type="InterPro" id="IPR005794">
    <property type="entry name" value="Fmt"/>
</dbReference>
<dbReference type="Proteomes" id="UP000702544">
    <property type="component" value="Unassembled WGS sequence"/>
</dbReference>
<dbReference type="AlphaFoldDB" id="A0AAE4ZCU6"/>
<name>A0AAE4ZCU6_9BACT</name>
<evidence type="ECO:0000313" key="9">
    <source>
        <dbReference type="Proteomes" id="UP000702544"/>
    </source>
</evidence>
<dbReference type="InterPro" id="IPR044135">
    <property type="entry name" value="Met-tRNA-FMT_C"/>
</dbReference>
<reference evidence="8 9" key="1">
    <citation type="submission" date="2020-01" db="EMBL/GenBank/DDBJ databases">
        <title>Genomes assembled from Gulf of Kutch pelagic sediment metagenomes.</title>
        <authorList>
            <person name="Chandrashekar M."/>
            <person name="Mahajan M.S."/>
            <person name="Dave K.J."/>
            <person name="Vatsa P."/>
            <person name="Nathani N.M."/>
        </authorList>
    </citation>
    <scope>NUCLEOTIDE SEQUENCE [LARGE SCALE GENOMIC DNA]</scope>
    <source>
        <strain evidence="8">KS3-K002</strain>
    </source>
</reference>
<dbReference type="SUPFAM" id="SSF50486">
    <property type="entry name" value="FMT C-terminal domain-like"/>
    <property type="match status" value="1"/>
</dbReference>
<evidence type="ECO:0000259" key="7">
    <source>
        <dbReference type="Pfam" id="PF02911"/>
    </source>
</evidence>
<dbReference type="InterPro" id="IPR002376">
    <property type="entry name" value="Formyl_transf_N"/>
</dbReference>
<evidence type="ECO:0000256" key="1">
    <source>
        <dbReference type="ARBA" id="ARBA00010699"/>
    </source>
</evidence>
<dbReference type="InterPro" id="IPR036477">
    <property type="entry name" value="Formyl_transf_N_sf"/>
</dbReference>
<dbReference type="PROSITE" id="PS00373">
    <property type="entry name" value="GART"/>
    <property type="match status" value="1"/>
</dbReference>
<dbReference type="HAMAP" id="MF_00182">
    <property type="entry name" value="Formyl_trans"/>
    <property type="match status" value="1"/>
</dbReference>
<dbReference type="GO" id="GO:0005829">
    <property type="term" value="C:cytosol"/>
    <property type="evidence" value="ECO:0007669"/>
    <property type="project" value="TreeGrafter"/>
</dbReference>